<reference evidence="2" key="1">
    <citation type="submission" date="2020-05" db="EMBL/GenBank/DDBJ databases">
        <title>Mycena genomes resolve the evolution of fungal bioluminescence.</title>
        <authorList>
            <person name="Tsai I.J."/>
        </authorList>
    </citation>
    <scope>NUCLEOTIDE SEQUENCE</scope>
    <source>
        <strain evidence="2">160909Yilan</strain>
    </source>
</reference>
<evidence type="ECO:0000313" key="3">
    <source>
        <dbReference type="Proteomes" id="UP000623467"/>
    </source>
</evidence>
<dbReference type="AlphaFoldDB" id="A0A8H7DH80"/>
<organism evidence="2 3">
    <name type="scientific">Mycena sanguinolenta</name>
    <dbReference type="NCBI Taxonomy" id="230812"/>
    <lineage>
        <taxon>Eukaryota</taxon>
        <taxon>Fungi</taxon>
        <taxon>Dikarya</taxon>
        <taxon>Basidiomycota</taxon>
        <taxon>Agaricomycotina</taxon>
        <taxon>Agaricomycetes</taxon>
        <taxon>Agaricomycetidae</taxon>
        <taxon>Agaricales</taxon>
        <taxon>Marasmiineae</taxon>
        <taxon>Mycenaceae</taxon>
        <taxon>Mycena</taxon>
    </lineage>
</organism>
<feature type="region of interest" description="Disordered" evidence="1">
    <location>
        <begin position="510"/>
        <end position="539"/>
    </location>
</feature>
<comment type="caution">
    <text evidence="2">The sequence shown here is derived from an EMBL/GenBank/DDBJ whole genome shotgun (WGS) entry which is preliminary data.</text>
</comment>
<dbReference type="Proteomes" id="UP000623467">
    <property type="component" value="Unassembled WGS sequence"/>
</dbReference>
<dbReference type="OrthoDB" id="2951054at2759"/>
<gene>
    <name evidence="2" type="ORF">MSAN_00305800</name>
</gene>
<protein>
    <submittedName>
        <fullName evidence="2">Uncharacterized protein</fullName>
    </submittedName>
</protein>
<keyword evidence="3" id="KW-1185">Reference proteome</keyword>
<evidence type="ECO:0000256" key="1">
    <source>
        <dbReference type="SAM" id="MobiDB-lite"/>
    </source>
</evidence>
<feature type="region of interest" description="Disordered" evidence="1">
    <location>
        <begin position="1"/>
        <end position="34"/>
    </location>
</feature>
<feature type="compositionally biased region" description="Gly residues" evidence="1">
    <location>
        <begin position="1"/>
        <end position="26"/>
    </location>
</feature>
<sequence>MPYVSGGRGGSGGDGGVYGGHGGRGEGPSVKISSVTPRTVTNFVTNKCAPTVHSDFRTISLGEIDLQQEIHSNRRSGVASLRKLHSAKILVDGERLNVTVAVYHGAGAQKEWRQDIARYRAIRHTNIVQLYGTASCGNIHAAVFHDELIPLQQIFDLYKHSHLSTVYIYAYRDNEFRVVHDYSQAIFGHYLLGEDCTFFIRRSTGRFCTDLVPGDESVLGYADGLNEASTQRGLRFLSGENPEATIIAALPLNHYHDICRWEFSTRRYILVPPSATVNIGSVLHCPSDDTFDDVVEIAWLPNAALPSYGGWYGSGDWSCFGELMIMADGWTRLKSNHIVDRTMWLSVRAWNYELWLSQANHIFTTLQISSDFEDYVLVEQIYFNLSVSTTEAIPPGFLFLCPPHHFQTEECSFKWPDCPAYWSLDPSGTERLTSEEATNLGFPSFSLSTRVMGVSWDASVYAGLRQFHKGKGFDPDSQDVAQHLGHELYQLSGQNRTDTLFAHIEEECSDNADNRGSTSGHPTKEAPNHDLASPSPRQNVVEEPVSNVVEQIVDSTHTDYVDLPIAFAHQDAEEMPVSSPFKLVLNMQLSLIFLSVFSWVLSDM</sequence>
<evidence type="ECO:0000313" key="2">
    <source>
        <dbReference type="EMBL" id="KAF7374230.1"/>
    </source>
</evidence>
<accession>A0A8H7DH80</accession>
<proteinExistence type="predicted"/>
<dbReference type="EMBL" id="JACAZH010000002">
    <property type="protein sequence ID" value="KAF7374230.1"/>
    <property type="molecule type" value="Genomic_DNA"/>
</dbReference>
<name>A0A8H7DH80_9AGAR</name>